<dbReference type="EMBL" id="JBGNUJ010000001">
    <property type="protein sequence ID" value="KAL3965705.1"/>
    <property type="molecule type" value="Genomic_DNA"/>
</dbReference>
<sequence length="616" mass="68765">MGDKRGDDILSNEEVAIKLVRTRTTPGFSNTKKASTEHLQEGPAYPKSFWGPSLEDLFNFCGRRFSLKTVLLIADQAISRIKQFSDGRREARSVLYTIDFGLAQEFSGLASEGRGHGRTLRYASINNHNRRKQSWCDDLESLGYVLLYFIRGSLPWQGRKAATEEEKDDLIKDMKTNTSPSRLCEGLPEEFAIYLGYVRSLGFEDRPDYAYLRHLFDRLFVSSGFKHDNVFDWTEKRFNELHGLVRDLPQHEVAGCPSSNAGDTRSGKLIARYKAGRSPCDPSSKPFFFTALDPVPSVLTHCPNKPDDRKNSSDDAPNDTQSERRRRPPECCRLPRASEGRGSDGRRRQHSSTYSGLPVEQGLYKNGAVFSESATRSSEGRARLLMVALELRQKALIARPTKTHRLLDTLRIRGQLLRCYTQNIDMLEEKAGLSVGVEPGYNCVPLHGSLHHLRCPSCCGLFSNWADYDAFITAGDAVLCPSCAAACQARVGAGRRRSYIGQLLPDIVLLGGEHRDGEAIESIIAKDVAAGPDFLLVLGTSLRAHGPKRLASRLARAVSGRHGTVVYVDLSKRCSWSRRVDFHVRMPCDEWVEDLRRRKSIVQGGSGSAEDPIVID</sequence>
<reference evidence="1" key="1">
    <citation type="submission" date="2024-12" db="EMBL/GenBank/DDBJ databases">
        <title>Comparative genomics and development of molecular markers within Purpureocillium lilacinum and among Purpureocillium species.</title>
        <authorList>
            <person name="Yeh Z.-Y."/>
            <person name="Ni N.-T."/>
            <person name="Lo P.-H."/>
            <person name="Mushyakhwo K."/>
            <person name="Lin C.-F."/>
            <person name="Nai Y.-S."/>
        </authorList>
    </citation>
    <scope>NUCLEOTIDE SEQUENCE</scope>
    <source>
        <strain evidence="1">NCHU-NPUST-175</strain>
    </source>
</reference>
<dbReference type="Proteomes" id="UP001638806">
    <property type="component" value="Unassembled WGS sequence"/>
</dbReference>
<accession>A0ACC4ECF1</accession>
<name>A0ACC4ECF1_PURLI</name>
<organism evidence="1 2">
    <name type="scientific">Purpureocillium lilacinum</name>
    <name type="common">Paecilomyces lilacinus</name>
    <dbReference type="NCBI Taxonomy" id="33203"/>
    <lineage>
        <taxon>Eukaryota</taxon>
        <taxon>Fungi</taxon>
        <taxon>Dikarya</taxon>
        <taxon>Ascomycota</taxon>
        <taxon>Pezizomycotina</taxon>
        <taxon>Sordariomycetes</taxon>
        <taxon>Hypocreomycetidae</taxon>
        <taxon>Hypocreales</taxon>
        <taxon>Ophiocordycipitaceae</taxon>
        <taxon>Purpureocillium</taxon>
    </lineage>
</organism>
<comment type="caution">
    <text evidence="1">The sequence shown here is derived from an EMBL/GenBank/DDBJ whole genome shotgun (WGS) entry which is preliminary data.</text>
</comment>
<keyword evidence="2" id="KW-1185">Reference proteome</keyword>
<evidence type="ECO:0000313" key="1">
    <source>
        <dbReference type="EMBL" id="KAL3965705.1"/>
    </source>
</evidence>
<gene>
    <name evidence="1" type="ORF">ACCO45_000013</name>
</gene>
<evidence type="ECO:0000313" key="2">
    <source>
        <dbReference type="Proteomes" id="UP001638806"/>
    </source>
</evidence>
<protein>
    <submittedName>
        <fullName evidence="1">Uncharacterized protein</fullName>
    </submittedName>
</protein>
<proteinExistence type="predicted"/>